<proteinExistence type="predicted"/>
<gene>
    <name evidence="1" type="ORF">CURHAP_LOCUS38912</name>
</gene>
<evidence type="ECO:0000313" key="1">
    <source>
        <dbReference type="EMBL" id="CAB4283738.1"/>
    </source>
</evidence>
<evidence type="ECO:0000313" key="2">
    <source>
        <dbReference type="Proteomes" id="UP000507222"/>
    </source>
</evidence>
<organism evidence="1 2">
    <name type="scientific">Prunus armeniaca</name>
    <name type="common">Apricot</name>
    <name type="synonym">Armeniaca vulgaris</name>
    <dbReference type="NCBI Taxonomy" id="36596"/>
    <lineage>
        <taxon>Eukaryota</taxon>
        <taxon>Viridiplantae</taxon>
        <taxon>Streptophyta</taxon>
        <taxon>Embryophyta</taxon>
        <taxon>Tracheophyta</taxon>
        <taxon>Spermatophyta</taxon>
        <taxon>Magnoliopsida</taxon>
        <taxon>eudicotyledons</taxon>
        <taxon>Gunneridae</taxon>
        <taxon>Pentapetalae</taxon>
        <taxon>rosids</taxon>
        <taxon>fabids</taxon>
        <taxon>Rosales</taxon>
        <taxon>Rosaceae</taxon>
        <taxon>Amygdaloideae</taxon>
        <taxon>Amygdaleae</taxon>
        <taxon>Prunus</taxon>
    </lineage>
</organism>
<dbReference type="Proteomes" id="UP000507222">
    <property type="component" value="Unassembled WGS sequence"/>
</dbReference>
<accession>A0A6J5VCX4</accession>
<dbReference type="AlphaFoldDB" id="A0A6J5VCX4"/>
<sequence length="83" mass="9486">MYGEIACDARLLAGRAVEMEELEKRFGAHLCLSEREHKGLVFEEKDIGDLWKGSQFTLVARVVTHKSVNREAFGSVFKVMERE</sequence>
<reference evidence="1 2" key="1">
    <citation type="submission" date="2020-05" db="EMBL/GenBank/DDBJ databases">
        <authorList>
            <person name="Campoy J."/>
            <person name="Schneeberger K."/>
            <person name="Spophaly S."/>
        </authorList>
    </citation>
    <scope>NUCLEOTIDE SEQUENCE [LARGE SCALE GENOMIC DNA]</scope>
    <source>
        <strain evidence="1">PruArmRojPasFocal</strain>
    </source>
</reference>
<protein>
    <submittedName>
        <fullName evidence="1">Uncharacterized protein</fullName>
    </submittedName>
</protein>
<dbReference type="EMBL" id="CAEKDK010000006">
    <property type="protein sequence ID" value="CAB4283738.1"/>
    <property type="molecule type" value="Genomic_DNA"/>
</dbReference>
<name>A0A6J5VCX4_PRUAR</name>